<feature type="transmembrane region" description="Helical" evidence="1">
    <location>
        <begin position="387"/>
        <end position="407"/>
    </location>
</feature>
<evidence type="ECO:0000313" key="2">
    <source>
        <dbReference type="EMBL" id="KAF0688632.1"/>
    </source>
</evidence>
<evidence type="ECO:0000313" key="3">
    <source>
        <dbReference type="EMBL" id="VFT96442.1"/>
    </source>
</evidence>
<organism evidence="3 4">
    <name type="scientific">Aphanomyces stellatus</name>
    <dbReference type="NCBI Taxonomy" id="120398"/>
    <lineage>
        <taxon>Eukaryota</taxon>
        <taxon>Sar</taxon>
        <taxon>Stramenopiles</taxon>
        <taxon>Oomycota</taxon>
        <taxon>Saprolegniomycetes</taxon>
        <taxon>Saprolegniales</taxon>
        <taxon>Verrucalvaceae</taxon>
        <taxon>Aphanomyces</taxon>
    </lineage>
</organism>
<keyword evidence="1" id="KW-0812">Transmembrane</keyword>
<protein>
    <submittedName>
        <fullName evidence="3">Aste57867_19744 protein</fullName>
    </submittedName>
</protein>
<feature type="transmembrane region" description="Helical" evidence="1">
    <location>
        <begin position="301"/>
        <end position="321"/>
    </location>
</feature>
<feature type="transmembrane region" description="Helical" evidence="1">
    <location>
        <begin position="262"/>
        <end position="281"/>
    </location>
</feature>
<dbReference type="Proteomes" id="UP000332933">
    <property type="component" value="Unassembled WGS sequence"/>
</dbReference>
<sequence length="566" mass="63867">MPKVHAEGPSTTGVWLSRPVRNVNLRATRFSKLSLLYSCFYVANIVLEPLKAYVGEPVPWSLRHVVLNTSTLLFEDFVNNTFHVLRAKYNNRTLAIGTLFSRDRDTNTALIRSRMTLPSNSPTMCDAFVIHFPGSIFYGQGMVQFVCNFLAQNTSDQSHAPQFICQHNRVAGLLISESCTWIEALPNSTGTFWVYHAVQIMENATWSWIKLGLRLGLSCFIAVQVWRLYYCQYRSLVLNLRTMGLSSNDGGLYEIQIGDPTWLILSHPFVCIVMVVDVVYSTSYAAIAGYRVYQVHDMWEFAIGSFSGSNMVWASYAIMIFSSPIIKRLQWEKYFVSVDPGMMALMAAFYAGPLVYFITQTPIVLLLQELSQIGVLADDEGQTLDGTGGMVFLLIIFATVPLITSYLQHCRLRNYFTYGAPDSLPHRSDTRAFASMRYNDWKHRGLYPLHKHLTVKSESGGTLYHLFDVNPRFKKLPLFSCRGTDCFVKCIDSVTGRITHQYRLSLILALDIPIVSSQSENMSTIPTQSRCTTGAVCTFVKPINREMSADMKAVLIPAASNCQWLL</sequence>
<accession>A0A485LES6</accession>
<dbReference type="OrthoDB" id="78897at2759"/>
<name>A0A485LES6_9STRA</name>
<dbReference type="EMBL" id="VJMH01006713">
    <property type="protein sequence ID" value="KAF0688632.1"/>
    <property type="molecule type" value="Genomic_DNA"/>
</dbReference>
<keyword evidence="1" id="KW-1133">Transmembrane helix</keyword>
<gene>
    <name evidence="3" type="primary">Aste57867_19744</name>
    <name evidence="2" type="ORF">As57867_019679</name>
    <name evidence="3" type="ORF">ASTE57867_19744</name>
</gene>
<evidence type="ECO:0000313" key="4">
    <source>
        <dbReference type="Proteomes" id="UP000332933"/>
    </source>
</evidence>
<dbReference type="EMBL" id="CAADRA010006736">
    <property type="protein sequence ID" value="VFT96442.1"/>
    <property type="molecule type" value="Genomic_DNA"/>
</dbReference>
<keyword evidence="4" id="KW-1185">Reference proteome</keyword>
<proteinExistence type="predicted"/>
<evidence type="ECO:0000256" key="1">
    <source>
        <dbReference type="SAM" id="Phobius"/>
    </source>
</evidence>
<feature type="transmembrane region" description="Helical" evidence="1">
    <location>
        <begin position="342"/>
        <end position="367"/>
    </location>
</feature>
<dbReference type="AlphaFoldDB" id="A0A485LES6"/>
<keyword evidence="1" id="KW-0472">Membrane</keyword>
<reference evidence="3 4" key="1">
    <citation type="submission" date="2019-03" db="EMBL/GenBank/DDBJ databases">
        <authorList>
            <person name="Gaulin E."/>
            <person name="Dumas B."/>
        </authorList>
    </citation>
    <scope>NUCLEOTIDE SEQUENCE [LARGE SCALE GENOMIC DNA]</scope>
    <source>
        <strain evidence="3">CBS 568.67</strain>
    </source>
</reference>
<reference evidence="2" key="2">
    <citation type="submission" date="2019-06" db="EMBL/GenBank/DDBJ databases">
        <title>Genomics analysis of Aphanomyces spp. identifies a new class of oomycete effector associated with host adaptation.</title>
        <authorList>
            <person name="Gaulin E."/>
        </authorList>
    </citation>
    <scope>NUCLEOTIDE SEQUENCE</scope>
    <source>
        <strain evidence="2">CBS 578.67</strain>
    </source>
</reference>